<keyword evidence="1" id="KW-0812">Transmembrane</keyword>
<evidence type="ECO:0000313" key="2">
    <source>
        <dbReference type="EMBL" id="KAK0492393.1"/>
    </source>
</evidence>
<protein>
    <submittedName>
        <fullName evidence="2">Uncharacterized protein</fullName>
    </submittedName>
</protein>
<gene>
    <name evidence="2" type="ORF">EDD18DRAFT_1109141</name>
</gene>
<organism evidence="2 3">
    <name type="scientific">Armillaria luteobubalina</name>
    <dbReference type="NCBI Taxonomy" id="153913"/>
    <lineage>
        <taxon>Eukaryota</taxon>
        <taxon>Fungi</taxon>
        <taxon>Dikarya</taxon>
        <taxon>Basidiomycota</taxon>
        <taxon>Agaricomycotina</taxon>
        <taxon>Agaricomycetes</taxon>
        <taxon>Agaricomycetidae</taxon>
        <taxon>Agaricales</taxon>
        <taxon>Marasmiineae</taxon>
        <taxon>Physalacriaceae</taxon>
        <taxon>Armillaria</taxon>
    </lineage>
</organism>
<reference evidence="2" key="1">
    <citation type="submission" date="2023-06" db="EMBL/GenBank/DDBJ databases">
        <authorList>
            <consortium name="Lawrence Berkeley National Laboratory"/>
            <person name="Ahrendt S."/>
            <person name="Sahu N."/>
            <person name="Indic B."/>
            <person name="Wong-Bajracharya J."/>
            <person name="Merenyi Z."/>
            <person name="Ke H.-M."/>
            <person name="Monk M."/>
            <person name="Kocsube S."/>
            <person name="Drula E."/>
            <person name="Lipzen A."/>
            <person name="Balint B."/>
            <person name="Henrissat B."/>
            <person name="Andreopoulos B."/>
            <person name="Martin F.M."/>
            <person name="Harder C.B."/>
            <person name="Rigling D."/>
            <person name="Ford K.L."/>
            <person name="Foster G.D."/>
            <person name="Pangilinan J."/>
            <person name="Papanicolaou A."/>
            <person name="Barry K."/>
            <person name="LaButti K."/>
            <person name="Viragh M."/>
            <person name="Koriabine M."/>
            <person name="Yan M."/>
            <person name="Riley R."/>
            <person name="Champramary S."/>
            <person name="Plett K.L."/>
            <person name="Tsai I.J."/>
            <person name="Slot J."/>
            <person name="Sipos G."/>
            <person name="Plett J."/>
            <person name="Nagy L.G."/>
            <person name="Grigoriev I.V."/>
        </authorList>
    </citation>
    <scope>NUCLEOTIDE SEQUENCE</scope>
    <source>
        <strain evidence="2">HWK02</strain>
    </source>
</reference>
<dbReference type="Proteomes" id="UP001175228">
    <property type="component" value="Unassembled WGS sequence"/>
</dbReference>
<feature type="transmembrane region" description="Helical" evidence="1">
    <location>
        <begin position="154"/>
        <end position="177"/>
    </location>
</feature>
<feature type="transmembrane region" description="Helical" evidence="1">
    <location>
        <begin position="80"/>
        <end position="105"/>
    </location>
</feature>
<evidence type="ECO:0000256" key="1">
    <source>
        <dbReference type="SAM" id="Phobius"/>
    </source>
</evidence>
<feature type="transmembrane region" description="Helical" evidence="1">
    <location>
        <begin position="189"/>
        <end position="207"/>
    </location>
</feature>
<sequence length="299" mass="33136">MESLPEALTQYERDLIFDGLDLNFNLIISKLLLQVSTLKKAGNSFLLAIVIVLWCKNGDNFFTIFFVLQAVSPWWTASQLVMSISSSLNMLIVDITIVWCCWVLWGHQWPIALVPGLCAIAGMIAKSMQIYSVLINMTNDIGNTGCFATQINWALIYLSLMLVMTLLCTLLIVYHIAHLASGVSSYEKIVDIVIESLAMYTLTLIVYPALVAKNLESSYYANMIMAYIKVISPMLLIGCVAGGSSSSSSIQVIINSTRDCSSILSRFMASKEETVIVHQDNESSITSSEYYRKAGMENV</sequence>
<feature type="transmembrane region" description="Helical" evidence="1">
    <location>
        <begin position="45"/>
        <end position="68"/>
    </location>
</feature>
<feature type="transmembrane region" description="Helical" evidence="1">
    <location>
        <begin position="112"/>
        <end position="134"/>
    </location>
</feature>
<keyword evidence="1" id="KW-0472">Membrane</keyword>
<accession>A0AA39PXG5</accession>
<comment type="caution">
    <text evidence="2">The sequence shown here is derived from an EMBL/GenBank/DDBJ whole genome shotgun (WGS) entry which is preliminary data.</text>
</comment>
<name>A0AA39PXG5_9AGAR</name>
<keyword evidence="3" id="KW-1185">Reference proteome</keyword>
<dbReference type="AlphaFoldDB" id="A0AA39PXG5"/>
<proteinExistence type="predicted"/>
<dbReference type="EMBL" id="JAUEPU010000030">
    <property type="protein sequence ID" value="KAK0492393.1"/>
    <property type="molecule type" value="Genomic_DNA"/>
</dbReference>
<evidence type="ECO:0000313" key="3">
    <source>
        <dbReference type="Proteomes" id="UP001175228"/>
    </source>
</evidence>
<feature type="transmembrane region" description="Helical" evidence="1">
    <location>
        <begin position="219"/>
        <end position="241"/>
    </location>
</feature>
<keyword evidence="1" id="KW-1133">Transmembrane helix</keyword>